<evidence type="ECO:0000256" key="3">
    <source>
        <dbReference type="ARBA" id="ARBA00023002"/>
    </source>
</evidence>
<evidence type="ECO:0000259" key="6">
    <source>
        <dbReference type="Pfam" id="PF14823"/>
    </source>
</evidence>
<dbReference type="EMBL" id="BDGI01000166">
    <property type="protein sequence ID" value="GAV30254.1"/>
    <property type="molecule type" value="Genomic_DNA"/>
</dbReference>
<dbReference type="InterPro" id="IPR028161">
    <property type="entry name" value="Met8-like"/>
</dbReference>
<dbReference type="InterPro" id="IPR036291">
    <property type="entry name" value="NAD(P)-bd_dom_sf"/>
</dbReference>
<feature type="domain" description="Siroheme synthase central" evidence="7">
    <location>
        <begin position="174"/>
        <end position="195"/>
    </location>
</feature>
<keyword evidence="4" id="KW-0520">NAD</keyword>
<feature type="domain" description="Siroheme biosynthesis protein Met8 C-terminal" evidence="6">
    <location>
        <begin position="207"/>
        <end position="271"/>
    </location>
</feature>
<dbReference type="Pfam" id="PF13241">
    <property type="entry name" value="NAD_binding_7"/>
    <property type="match status" value="1"/>
</dbReference>
<protein>
    <recommendedName>
        <fullName evidence="2">precorrin-2 dehydrogenase</fullName>
        <ecNumber evidence="2">1.3.1.76</ecNumber>
    </recommendedName>
</protein>
<evidence type="ECO:0000313" key="8">
    <source>
        <dbReference type="EMBL" id="GAV30254.1"/>
    </source>
</evidence>
<evidence type="ECO:0000256" key="1">
    <source>
        <dbReference type="ARBA" id="ARBA00005010"/>
    </source>
</evidence>
<dbReference type="Gene3D" id="3.30.160.110">
    <property type="entry name" value="Siroheme synthase, domain 2"/>
    <property type="match status" value="1"/>
</dbReference>
<name>A0A1Q2YL45_9ASCO</name>
<evidence type="ECO:0000256" key="5">
    <source>
        <dbReference type="ARBA" id="ARBA00023244"/>
    </source>
</evidence>
<dbReference type="GO" id="GO:0019354">
    <property type="term" value="P:siroheme biosynthetic process"/>
    <property type="evidence" value="ECO:0007669"/>
    <property type="project" value="UniProtKB-UniPathway"/>
</dbReference>
<dbReference type="OrthoDB" id="1721126at2759"/>
<comment type="caution">
    <text evidence="8">The sequence shown here is derived from an EMBL/GenBank/DDBJ whole genome shotgun (WGS) entry which is preliminary data.</text>
</comment>
<gene>
    <name evidence="8" type="ORF">PMKS-003764</name>
</gene>
<sequence length="279" mass="32081">MADIVPPPPNGSLMLAWQVKNKHVLVVGAGDVALSRVDHLLQANAKITVVTGESVHPILRKYHEMGLLEDLIVRNFRLSDLKLYEPKNIRQRVMELDHDSDEDNDDGEIAALSEEAVKLIEEFEQCKFKMVLTCINDYPLSLRIWQKCKGLGIDVNLADKPANCDFYFGSVYRQGPLQIMISTNGKSPRLCNRIKTKMLIPMFEVLDLESAVENLGYLRFQLQKVYHPGDDTKVIKERMEWNRKITDFYSIQDWCVMKHESIDKILKLYPEFPSADTLK</sequence>
<dbReference type="SUPFAM" id="SSF51735">
    <property type="entry name" value="NAD(P)-binding Rossmann-fold domains"/>
    <property type="match status" value="1"/>
</dbReference>
<dbReference type="SUPFAM" id="SSF75615">
    <property type="entry name" value="Siroheme synthase middle domains-like"/>
    <property type="match status" value="1"/>
</dbReference>
<dbReference type="Pfam" id="PF14823">
    <property type="entry name" value="Sirohm_synth_C"/>
    <property type="match status" value="1"/>
</dbReference>
<dbReference type="Proteomes" id="UP000186136">
    <property type="component" value="Unassembled WGS sequence"/>
</dbReference>
<accession>A0A1Q2YL45</accession>
<dbReference type="AlphaFoldDB" id="A0A1Q2YL45"/>
<keyword evidence="9" id="KW-1185">Reference proteome</keyword>
<proteinExistence type="predicted"/>
<dbReference type="GO" id="GO:0004325">
    <property type="term" value="F:ferrochelatase activity"/>
    <property type="evidence" value="ECO:0007669"/>
    <property type="project" value="InterPro"/>
</dbReference>
<keyword evidence="3" id="KW-0560">Oxidoreductase</keyword>
<evidence type="ECO:0000259" key="7">
    <source>
        <dbReference type="Pfam" id="PF14824"/>
    </source>
</evidence>
<dbReference type="Gene3D" id="3.40.50.720">
    <property type="entry name" value="NAD(P)-binding Rossmann-like Domain"/>
    <property type="match status" value="1"/>
</dbReference>
<dbReference type="Pfam" id="PF14824">
    <property type="entry name" value="Sirohm_synth_M"/>
    <property type="match status" value="1"/>
</dbReference>
<evidence type="ECO:0000313" key="9">
    <source>
        <dbReference type="Proteomes" id="UP000186136"/>
    </source>
</evidence>
<dbReference type="Gene3D" id="1.10.3280.10">
    <property type="entry name" value="Siroheme synthase, domain 3"/>
    <property type="match status" value="1"/>
</dbReference>
<dbReference type="EC" id="1.3.1.76" evidence="2"/>
<dbReference type="InterPro" id="IPR028162">
    <property type="entry name" value="Met8_C"/>
</dbReference>
<evidence type="ECO:0000256" key="4">
    <source>
        <dbReference type="ARBA" id="ARBA00023027"/>
    </source>
</evidence>
<organism evidence="8 9">
    <name type="scientific">Pichia membranifaciens</name>
    <dbReference type="NCBI Taxonomy" id="4926"/>
    <lineage>
        <taxon>Eukaryota</taxon>
        <taxon>Fungi</taxon>
        <taxon>Dikarya</taxon>
        <taxon>Ascomycota</taxon>
        <taxon>Saccharomycotina</taxon>
        <taxon>Pichiomycetes</taxon>
        <taxon>Pichiales</taxon>
        <taxon>Pichiaceae</taxon>
        <taxon>Pichia</taxon>
    </lineage>
</organism>
<comment type="pathway">
    <text evidence="1">Porphyrin-containing compound metabolism; siroheme biosynthesis; sirohydrochlorin from precorrin-2: step 1/1.</text>
</comment>
<dbReference type="PANTHER" id="PTHR35330:SF1">
    <property type="entry name" value="SIROHEME BIOSYNTHESIS PROTEIN MET8"/>
    <property type="match status" value="1"/>
</dbReference>
<dbReference type="GO" id="GO:0043115">
    <property type="term" value="F:precorrin-2 dehydrogenase activity"/>
    <property type="evidence" value="ECO:0007669"/>
    <property type="project" value="UniProtKB-EC"/>
</dbReference>
<dbReference type="PANTHER" id="PTHR35330">
    <property type="entry name" value="SIROHEME BIOSYNTHESIS PROTEIN MET8"/>
    <property type="match status" value="1"/>
</dbReference>
<dbReference type="InterPro" id="IPR028281">
    <property type="entry name" value="Sirohaem_synthase_central"/>
</dbReference>
<evidence type="ECO:0000256" key="2">
    <source>
        <dbReference type="ARBA" id="ARBA00012400"/>
    </source>
</evidence>
<dbReference type="UniPathway" id="UPA00262">
    <property type="reaction ID" value="UER00222"/>
</dbReference>
<reference evidence="8 9" key="1">
    <citation type="submission" date="2016-08" db="EMBL/GenBank/DDBJ databases">
        <title>Whole genome shotgun sequence of Pichia membranifaciens KS47-1.</title>
        <authorList>
            <person name="Konishi M."/>
            <person name="Ishida M."/>
            <person name="Arakawa T."/>
            <person name="Kato Y."/>
            <person name="Horiuchi J."/>
        </authorList>
    </citation>
    <scope>NUCLEOTIDE SEQUENCE [LARGE SCALE GENOMIC DNA]</scope>
    <source>
        <strain evidence="8 9">KS47-1</strain>
    </source>
</reference>
<keyword evidence="5" id="KW-0627">Porphyrin biosynthesis</keyword>